<feature type="signal peptide" evidence="1">
    <location>
        <begin position="1"/>
        <end position="21"/>
    </location>
</feature>
<feature type="chain" id="PRO_5003395078" evidence="1">
    <location>
        <begin position="22"/>
        <end position="223"/>
    </location>
</feature>
<gene>
    <name evidence="2" type="ORF">TvY486_0037510</name>
</gene>
<dbReference type="AlphaFoldDB" id="F9WTI1"/>
<name>F9WTI1_TRYVY</name>
<sequence length="223" mass="23355">MERRPPTVVCCIALLLLGATGANCLYVLELVQVAHRSGVAPPPATVPGREKLCSPDSKSNCSAIANHGVLQMREVGAYIKNLYSRDADVNESSGWFDAPYDPTAVRTRAFADPSVLRAAAALLAGVYAGQDDLAVPAVLSAPPDDDMLLSVRALPSFALTNESRAADIGAAMAKAVSEQFPDAAVIRRMAEEVGLGEACADAGSHAWCCHRLQSLTTTYAAVG</sequence>
<evidence type="ECO:0000313" key="3">
    <source>
        <dbReference type="Proteomes" id="UP000009027"/>
    </source>
</evidence>
<dbReference type="InterPro" id="IPR029033">
    <property type="entry name" value="His_PPase_superfam"/>
</dbReference>
<protein>
    <submittedName>
        <fullName evidence="2">Histidine acid phosphatase, putative</fullName>
    </submittedName>
</protein>
<dbReference type="Gene3D" id="3.40.50.1240">
    <property type="entry name" value="Phosphoglycerate mutase-like"/>
    <property type="match status" value="1"/>
</dbReference>
<evidence type="ECO:0000313" key="2">
    <source>
        <dbReference type="EMBL" id="CCD20874.1"/>
    </source>
</evidence>
<dbReference type="SUPFAM" id="SSF53254">
    <property type="entry name" value="Phosphoglycerate mutase-like"/>
    <property type="match status" value="1"/>
</dbReference>
<reference evidence="2 3" key="1">
    <citation type="journal article" date="2012" name="Proc. Natl. Acad. Sci. U.S.A.">
        <title>Antigenic diversity is generated by distinct evolutionary mechanisms in African trypanosome species.</title>
        <authorList>
            <person name="Jackson A.P."/>
            <person name="Berry A."/>
            <person name="Aslett M."/>
            <person name="Allison H.C."/>
            <person name="Burton P."/>
            <person name="Vavrova-Anderson J."/>
            <person name="Brown R."/>
            <person name="Browne H."/>
            <person name="Corton N."/>
            <person name="Hauser H."/>
            <person name="Gamble J."/>
            <person name="Gilderthorp R."/>
            <person name="Marcello L."/>
            <person name="McQuillan J."/>
            <person name="Otto T.D."/>
            <person name="Quail M.A."/>
            <person name="Sanders M.J."/>
            <person name="van Tonder A."/>
            <person name="Ginger M.L."/>
            <person name="Field M.C."/>
            <person name="Barry J.D."/>
            <person name="Hertz-Fowler C."/>
            <person name="Berriman M."/>
        </authorList>
    </citation>
    <scope>NUCLEOTIDE SEQUENCE</scope>
    <source>
        <strain evidence="2 3">Y486</strain>
    </source>
</reference>
<keyword evidence="3" id="KW-1185">Reference proteome</keyword>
<accession>F9WTI1</accession>
<evidence type="ECO:0000256" key="1">
    <source>
        <dbReference type="SAM" id="SignalP"/>
    </source>
</evidence>
<organism evidence="2 3">
    <name type="scientific">Trypanosoma vivax (strain Y486)</name>
    <dbReference type="NCBI Taxonomy" id="1055687"/>
    <lineage>
        <taxon>Eukaryota</taxon>
        <taxon>Discoba</taxon>
        <taxon>Euglenozoa</taxon>
        <taxon>Kinetoplastea</taxon>
        <taxon>Metakinetoplastina</taxon>
        <taxon>Trypanosomatida</taxon>
        <taxon>Trypanosomatidae</taxon>
        <taxon>Trypanosoma</taxon>
        <taxon>Duttonella</taxon>
    </lineage>
</organism>
<proteinExistence type="predicted"/>
<dbReference type="Proteomes" id="UP000009027">
    <property type="component" value="Unassembled WGS sequence"/>
</dbReference>
<dbReference type="EMBL" id="CAEX01006489">
    <property type="protein sequence ID" value="CCD20874.1"/>
    <property type="molecule type" value="Genomic_DNA"/>
</dbReference>
<feature type="non-terminal residue" evidence="2">
    <location>
        <position position="223"/>
    </location>
</feature>
<keyword evidence="1" id="KW-0732">Signal</keyword>